<dbReference type="PANTHER" id="PTHR45033">
    <property type="match status" value="1"/>
</dbReference>
<evidence type="ECO:0000313" key="3">
    <source>
        <dbReference type="Proteomes" id="UP000281468"/>
    </source>
</evidence>
<dbReference type="EMBL" id="QWIQ01000486">
    <property type="protein sequence ID" value="RMY84856.1"/>
    <property type="molecule type" value="Genomic_DNA"/>
</dbReference>
<dbReference type="PANTHER" id="PTHR45033:SF1">
    <property type="entry name" value="OXIDOREDUCTASE (EUROFUNG)"/>
    <property type="match status" value="1"/>
</dbReference>
<feature type="domain" description="Enoyl reductase (ER)" evidence="1">
    <location>
        <begin position="10"/>
        <end position="364"/>
    </location>
</feature>
<proteinExistence type="predicted"/>
<reference evidence="2 3" key="1">
    <citation type="journal article" date="2018" name="BMC Genomics">
        <title>Genomic evidence for intraspecific hybridization in a clonal and extremely halotolerant yeast.</title>
        <authorList>
            <person name="Gostincar C."/>
            <person name="Stajich J.E."/>
            <person name="Zupancic J."/>
            <person name="Zalar P."/>
            <person name="Gunde-Cimerman N."/>
        </authorList>
    </citation>
    <scope>NUCLEOTIDE SEQUENCE [LARGE SCALE GENOMIC DNA]</scope>
    <source>
        <strain evidence="2 3">EXF-171</strain>
    </source>
</reference>
<accession>A0A3M7F8D9</accession>
<dbReference type="InterPro" id="IPR036291">
    <property type="entry name" value="NAD(P)-bd_dom_sf"/>
</dbReference>
<protein>
    <recommendedName>
        <fullName evidence="1">Enoyl reductase (ER) domain-containing protein</fullName>
    </recommendedName>
</protein>
<evidence type="ECO:0000313" key="2">
    <source>
        <dbReference type="EMBL" id="RMY84856.1"/>
    </source>
</evidence>
<evidence type="ECO:0000259" key="1">
    <source>
        <dbReference type="SMART" id="SM00829"/>
    </source>
</evidence>
<dbReference type="InterPro" id="IPR013149">
    <property type="entry name" value="ADH-like_C"/>
</dbReference>
<dbReference type="CDD" id="cd08276">
    <property type="entry name" value="MDR7"/>
    <property type="match status" value="1"/>
</dbReference>
<dbReference type="InterPro" id="IPR020843">
    <property type="entry name" value="ER"/>
</dbReference>
<dbReference type="InterPro" id="IPR013154">
    <property type="entry name" value="ADH-like_N"/>
</dbReference>
<dbReference type="Pfam" id="PF08240">
    <property type="entry name" value="ADH_N"/>
    <property type="match status" value="1"/>
</dbReference>
<dbReference type="SUPFAM" id="SSF50129">
    <property type="entry name" value="GroES-like"/>
    <property type="match status" value="1"/>
</dbReference>
<organism evidence="2 3">
    <name type="scientific">Hortaea werneckii</name>
    <name type="common">Black yeast</name>
    <name type="synonym">Cladosporium werneckii</name>
    <dbReference type="NCBI Taxonomy" id="91943"/>
    <lineage>
        <taxon>Eukaryota</taxon>
        <taxon>Fungi</taxon>
        <taxon>Dikarya</taxon>
        <taxon>Ascomycota</taxon>
        <taxon>Pezizomycotina</taxon>
        <taxon>Dothideomycetes</taxon>
        <taxon>Dothideomycetidae</taxon>
        <taxon>Mycosphaerellales</taxon>
        <taxon>Teratosphaeriaceae</taxon>
        <taxon>Hortaea</taxon>
    </lineage>
</organism>
<name>A0A3M7F8D9_HORWE</name>
<dbReference type="Proteomes" id="UP000281468">
    <property type="component" value="Unassembled WGS sequence"/>
</dbReference>
<dbReference type="GO" id="GO:0016491">
    <property type="term" value="F:oxidoreductase activity"/>
    <property type="evidence" value="ECO:0007669"/>
    <property type="project" value="InterPro"/>
</dbReference>
<dbReference type="Gene3D" id="3.40.50.720">
    <property type="entry name" value="NAD(P)-binding Rossmann-like Domain"/>
    <property type="match status" value="1"/>
</dbReference>
<dbReference type="SUPFAM" id="SSF51735">
    <property type="entry name" value="NAD(P)-binding Rossmann-fold domains"/>
    <property type="match status" value="1"/>
</dbReference>
<comment type="caution">
    <text evidence="2">The sequence shown here is derived from an EMBL/GenBank/DDBJ whole genome shotgun (WGS) entry which is preliminary data.</text>
</comment>
<dbReference type="SMART" id="SM00829">
    <property type="entry name" value="PKS_ER"/>
    <property type="match status" value="1"/>
</dbReference>
<sequence>MKQWVTAQNGLDNLRLVEAEKPSPKDGEVLVQINAVSLNYRDTEVVMGLYSHHKAIDQAQDLVPCSDICGTIVASRSPVWKEGQRVMGTFNQSHVTGQIKEKDMKTGLGLPLPGCLTEFRCFPAEGLVAVPDYLSDEEAATLPIASVTAWMAINGMRPMNQPANNNNNKNNGVNETVLLQGTGGVATAGLQIAHAAGLKTIITSSSDTKLAQAKELGADAGINYRQNPEWQEEVNRLTSSFHGPQNGEAGGESGADIIFENGGAQTLRKSFDCIAFGGLINCIGYLSGKEEVTGDKLHTNVLALRRNVTIKGIINGPRDRFEEMVRFYTEHQIRPVIDRVVAFEEAREGLKYLYSGSHFGKVVVKVSS</sequence>
<dbReference type="AlphaFoldDB" id="A0A3M7F8D9"/>
<gene>
    <name evidence="2" type="ORF">D0862_11314</name>
</gene>
<dbReference type="InterPro" id="IPR011032">
    <property type="entry name" value="GroES-like_sf"/>
</dbReference>
<dbReference type="Pfam" id="PF00107">
    <property type="entry name" value="ADH_zinc_N"/>
    <property type="match status" value="1"/>
</dbReference>
<dbReference type="Gene3D" id="3.90.180.10">
    <property type="entry name" value="Medium-chain alcohol dehydrogenases, catalytic domain"/>
    <property type="match status" value="1"/>
</dbReference>
<dbReference type="InterPro" id="IPR052711">
    <property type="entry name" value="Zinc_ADH-like"/>
</dbReference>